<feature type="transmembrane region" description="Helical" evidence="6">
    <location>
        <begin position="646"/>
        <end position="666"/>
    </location>
</feature>
<dbReference type="InterPro" id="IPR019826">
    <property type="entry name" value="Carboxylesterase_B_AS"/>
</dbReference>
<gene>
    <name evidence="7" type="ORF">OFUS_LOCUS1121</name>
</gene>
<feature type="compositionally biased region" description="Polar residues" evidence="5">
    <location>
        <begin position="606"/>
        <end position="622"/>
    </location>
</feature>
<keyword evidence="8" id="KW-1185">Reference proteome</keyword>
<evidence type="ECO:0000256" key="1">
    <source>
        <dbReference type="ARBA" id="ARBA00005964"/>
    </source>
</evidence>
<comment type="similarity">
    <text evidence="1 4">Belongs to the type-B carboxylesterase/lipase family.</text>
</comment>
<evidence type="ECO:0000256" key="6">
    <source>
        <dbReference type="SAM" id="Phobius"/>
    </source>
</evidence>
<evidence type="ECO:0000256" key="4">
    <source>
        <dbReference type="RuleBase" id="RU361235"/>
    </source>
</evidence>
<keyword evidence="3 4" id="KW-0378">Hydrolase</keyword>
<dbReference type="Gene3D" id="3.40.50.1820">
    <property type="entry name" value="alpha/beta hydrolase"/>
    <property type="match status" value="1"/>
</dbReference>
<dbReference type="PROSITE" id="PS00941">
    <property type="entry name" value="CARBOXYLESTERASE_B_2"/>
    <property type="match status" value="1"/>
</dbReference>
<dbReference type="AlphaFoldDB" id="A0A8J1Y0V0"/>
<feature type="region of interest" description="Disordered" evidence="5">
    <location>
        <begin position="606"/>
        <end position="632"/>
    </location>
</feature>
<comment type="caution">
    <text evidence="7">The sequence shown here is derived from an EMBL/GenBank/DDBJ whole genome shotgun (WGS) entry which is preliminary data.</text>
</comment>
<dbReference type="PROSITE" id="PS00122">
    <property type="entry name" value="CARBOXYLESTERASE_B_1"/>
    <property type="match status" value="1"/>
</dbReference>
<dbReference type="InterPro" id="IPR002018">
    <property type="entry name" value="CarbesteraseB"/>
</dbReference>
<feature type="signal peptide" evidence="4">
    <location>
        <begin position="1"/>
        <end position="26"/>
    </location>
</feature>
<dbReference type="PANTHER" id="PTHR43903">
    <property type="entry name" value="NEUROLIGIN"/>
    <property type="match status" value="1"/>
</dbReference>
<keyword evidence="6" id="KW-1133">Transmembrane helix</keyword>
<evidence type="ECO:0000313" key="8">
    <source>
        <dbReference type="Proteomes" id="UP000749559"/>
    </source>
</evidence>
<dbReference type="EMBL" id="CAIIXF020000001">
    <property type="protein sequence ID" value="CAH1773537.1"/>
    <property type="molecule type" value="Genomic_DNA"/>
</dbReference>
<dbReference type="EC" id="3.1.1.-" evidence="4"/>
<dbReference type="OrthoDB" id="19653at2759"/>
<dbReference type="InterPro" id="IPR029058">
    <property type="entry name" value="AB_hydrolase_fold"/>
</dbReference>
<accession>A0A8J1Y0V0</accession>
<keyword evidence="2 4" id="KW-0732">Signal</keyword>
<evidence type="ECO:0000256" key="2">
    <source>
        <dbReference type="ARBA" id="ARBA00022729"/>
    </source>
</evidence>
<reference evidence="7" key="1">
    <citation type="submission" date="2022-03" db="EMBL/GenBank/DDBJ databases">
        <authorList>
            <person name="Martin C."/>
        </authorList>
    </citation>
    <scope>NUCLEOTIDE SEQUENCE</scope>
</reference>
<dbReference type="Proteomes" id="UP000749559">
    <property type="component" value="Unassembled WGS sequence"/>
</dbReference>
<dbReference type="GO" id="GO:0016787">
    <property type="term" value="F:hydrolase activity"/>
    <property type="evidence" value="ECO:0007669"/>
    <property type="project" value="UniProtKB-KW"/>
</dbReference>
<dbReference type="InterPro" id="IPR019819">
    <property type="entry name" value="Carboxylesterase_B_CS"/>
</dbReference>
<protein>
    <recommendedName>
        <fullName evidence="4">Carboxylic ester hydrolase</fullName>
        <ecNumber evidence="4">3.1.1.-</ecNumber>
    </recommendedName>
</protein>
<evidence type="ECO:0000313" key="7">
    <source>
        <dbReference type="EMBL" id="CAH1773537.1"/>
    </source>
</evidence>
<organism evidence="7 8">
    <name type="scientific">Owenia fusiformis</name>
    <name type="common">Polychaete worm</name>
    <dbReference type="NCBI Taxonomy" id="6347"/>
    <lineage>
        <taxon>Eukaryota</taxon>
        <taxon>Metazoa</taxon>
        <taxon>Spiralia</taxon>
        <taxon>Lophotrochozoa</taxon>
        <taxon>Annelida</taxon>
        <taxon>Polychaeta</taxon>
        <taxon>Sedentaria</taxon>
        <taxon>Canalipalpata</taxon>
        <taxon>Sabellida</taxon>
        <taxon>Oweniida</taxon>
        <taxon>Oweniidae</taxon>
        <taxon>Owenia</taxon>
    </lineage>
</organism>
<sequence>MLQCLGITLFVFLYPILLLGTKVVHADREYVTRNTDHGQVRGFTRHVHGERRAETFLGIPYAAPPVGSLRFEYPEDNEPWTETLDATTLPPACPQMYGYMGYIKLHVPDFNNTNEDCLYLNVYTPHHRSSSRRIKRAVLVFIHGGSQEFGMGAHFPGHILAVNQDIVVVTFNYRIGPLGFLSFATNELPGNYGLLDQVKLLQWVQKNIGEFGGDAERVTILGHSAGGASVGLHLVSPLSTGLFKRVISMSGTPFAHWAAMRPPASPEKYARSYAKSMDCASGSIADIKFCLKMHGIETLMNGNLSRATATTERSYAVVDGYFLHGSPEEMIDQTRNAEEYLLGTTKDEKSLLVKYLLQNVPEMDGIDKATYQRCTETFKWYILPNNSDRSDILVKYISLTYNLSSDGLTQEEFQQQVNLQRSRLPILPESHGCGLLEMLRHYYTHWEEPDNKYLTRQSLIELLSDKDFGAPAIKTANILSGYNMSTYMYIFEYRSELDTTLEWEGVPHGVDLFYLFGIPLEGHPTRNYTDQDKQMSHHTMTFFGNFIKNGQPRVKSYGGPIYNKQSAEYAAIGRGNTVETVTGAKLRPGKIDLWNNLLPKMLQSKVRNSPPTQCSTKCNETETALPEPDTLNAPRETCKEGVPFRILTWVFIGISCFLLIILIAFVSRTCSCNNKGENKRPVKV</sequence>
<evidence type="ECO:0000256" key="3">
    <source>
        <dbReference type="ARBA" id="ARBA00022801"/>
    </source>
</evidence>
<proteinExistence type="inferred from homology"/>
<keyword evidence="6" id="KW-0472">Membrane</keyword>
<dbReference type="Pfam" id="PF00135">
    <property type="entry name" value="COesterase"/>
    <property type="match status" value="1"/>
</dbReference>
<evidence type="ECO:0000256" key="5">
    <source>
        <dbReference type="SAM" id="MobiDB-lite"/>
    </source>
</evidence>
<name>A0A8J1Y0V0_OWEFU</name>
<feature type="chain" id="PRO_5042621169" description="Carboxylic ester hydrolase" evidence="4">
    <location>
        <begin position="27"/>
        <end position="684"/>
    </location>
</feature>
<keyword evidence="6" id="KW-0812">Transmembrane</keyword>
<dbReference type="SUPFAM" id="SSF53474">
    <property type="entry name" value="alpha/beta-Hydrolases"/>
    <property type="match status" value="1"/>
</dbReference>
<dbReference type="InterPro" id="IPR051093">
    <property type="entry name" value="Neuroligin/BSAL"/>
</dbReference>